<keyword evidence="3" id="KW-1185">Reference proteome</keyword>
<organism evidence="2 3">
    <name type="scientific">Papilio machaon</name>
    <name type="common">Old World swallowtail butterfly</name>
    <dbReference type="NCBI Taxonomy" id="76193"/>
    <lineage>
        <taxon>Eukaryota</taxon>
        <taxon>Metazoa</taxon>
        <taxon>Ecdysozoa</taxon>
        <taxon>Arthropoda</taxon>
        <taxon>Hexapoda</taxon>
        <taxon>Insecta</taxon>
        <taxon>Pterygota</taxon>
        <taxon>Neoptera</taxon>
        <taxon>Endopterygota</taxon>
        <taxon>Lepidoptera</taxon>
        <taxon>Glossata</taxon>
        <taxon>Ditrysia</taxon>
        <taxon>Papilionoidea</taxon>
        <taxon>Papilionidae</taxon>
        <taxon>Papilioninae</taxon>
        <taxon>Papilio</taxon>
    </lineage>
</organism>
<dbReference type="EMBL" id="KQ460205">
    <property type="protein sequence ID" value="KPJ17012.1"/>
    <property type="molecule type" value="Genomic_DNA"/>
</dbReference>
<feature type="region of interest" description="Disordered" evidence="1">
    <location>
        <begin position="1"/>
        <end position="23"/>
    </location>
</feature>
<dbReference type="KEGG" id="pmac:106708671"/>
<reference evidence="2 3" key="1">
    <citation type="journal article" date="2015" name="Nat. Commun.">
        <title>Outbred genome sequencing and CRISPR/Cas9 gene editing in butterflies.</title>
        <authorList>
            <person name="Li X."/>
            <person name="Fan D."/>
            <person name="Zhang W."/>
            <person name="Liu G."/>
            <person name="Zhang L."/>
            <person name="Zhao L."/>
            <person name="Fang X."/>
            <person name="Chen L."/>
            <person name="Dong Y."/>
            <person name="Chen Y."/>
            <person name="Ding Y."/>
            <person name="Zhao R."/>
            <person name="Feng M."/>
            <person name="Zhu Y."/>
            <person name="Feng Y."/>
            <person name="Jiang X."/>
            <person name="Zhu D."/>
            <person name="Xiang H."/>
            <person name="Feng X."/>
            <person name="Li S."/>
            <person name="Wang J."/>
            <person name="Zhang G."/>
            <person name="Kronforst M.R."/>
            <person name="Wang W."/>
        </authorList>
    </citation>
    <scope>NUCLEOTIDE SEQUENCE [LARGE SCALE GENOMIC DNA]</scope>
    <source>
        <strain evidence="2">Ya'a_city_454_Pm</strain>
        <tissue evidence="2">Whole body</tissue>
    </source>
</reference>
<dbReference type="InParanoid" id="A0A194RHG2"/>
<protein>
    <submittedName>
        <fullName evidence="2">Uncharacterized protein</fullName>
    </submittedName>
</protein>
<name>A0A194RHG2_PAPMA</name>
<sequence length="241" mass="26754">MDDAATDDDLTRTDPEAESSTDCLTSEYVTDKLSLPSSSYSSETWLTSSWYERLSASECSKDASVSYEPHSTPYNLSSPVRSCVVNMITLYDSSLPAFATKTYSPRKARRRFDCNSTCTVDSCTCASLASDVYTKVGKRSSWSFSSRDSSTDAYPSSAESSLFSASTMVTQDADYKLPCLVSRSSTVPSSGRASAKARRSKRAATCVPHWMFVKRKILRMLNVPKFINFNIRKNNFQQEVC</sequence>
<evidence type="ECO:0000313" key="2">
    <source>
        <dbReference type="EMBL" id="KPJ17012.1"/>
    </source>
</evidence>
<evidence type="ECO:0000256" key="1">
    <source>
        <dbReference type="SAM" id="MobiDB-lite"/>
    </source>
</evidence>
<dbReference type="AlphaFoldDB" id="A0A194RHG2"/>
<dbReference type="Proteomes" id="UP000053240">
    <property type="component" value="Unassembled WGS sequence"/>
</dbReference>
<evidence type="ECO:0000313" key="3">
    <source>
        <dbReference type="Proteomes" id="UP000053240"/>
    </source>
</evidence>
<gene>
    <name evidence="2" type="ORF">RR48_13868</name>
</gene>
<accession>A0A194RHG2</accession>
<proteinExistence type="predicted"/>